<proteinExistence type="predicted"/>
<name>A0ACC8XAK4_9FIRM</name>
<reference evidence="1" key="1">
    <citation type="submission" date="2016-08" db="EMBL/GenBank/DDBJ databases">
        <authorList>
            <person name="Ngugi D.K."/>
            <person name="Miyake S."/>
            <person name="Stingl U."/>
        </authorList>
    </citation>
    <scope>NUCLEOTIDE SEQUENCE</scope>
    <source>
        <strain evidence="1">SCG-B11WGA-EpuloA1</strain>
    </source>
</reference>
<gene>
    <name evidence="1" type="ORF">AN396_08485</name>
</gene>
<accession>A0ACC8XAK4</accession>
<evidence type="ECO:0000313" key="2">
    <source>
        <dbReference type="Proteomes" id="UP000188605"/>
    </source>
</evidence>
<organism evidence="1 2">
    <name type="scientific">Candidatus Epulonipiscium fishelsonii</name>
    <dbReference type="NCBI Taxonomy" id="77094"/>
    <lineage>
        <taxon>Bacteria</taxon>
        <taxon>Bacillati</taxon>
        <taxon>Bacillota</taxon>
        <taxon>Clostridia</taxon>
        <taxon>Lachnospirales</taxon>
        <taxon>Lachnospiraceae</taxon>
        <taxon>Candidatus Epulonipiscium</taxon>
    </lineage>
</organism>
<comment type="caution">
    <text evidence="1">The sequence shown here is derived from an EMBL/GenBank/DDBJ whole genome shotgun (WGS) entry which is preliminary data.</text>
</comment>
<dbReference type="Proteomes" id="UP000188605">
    <property type="component" value="Unassembled WGS sequence"/>
</dbReference>
<evidence type="ECO:0000313" key="1">
    <source>
        <dbReference type="EMBL" id="ONI39431.1"/>
    </source>
</evidence>
<protein>
    <submittedName>
        <fullName evidence="1">Uncharacterized protein</fullName>
    </submittedName>
</protein>
<keyword evidence="2" id="KW-1185">Reference proteome</keyword>
<dbReference type="EMBL" id="LJDB01000064">
    <property type="protein sequence ID" value="ONI39431.1"/>
    <property type="molecule type" value="Genomic_DNA"/>
</dbReference>
<sequence>MLEMIGKVLPIIILFSIGVWFKYSNFILDQSMRDIKKIVINVALPCVLCNTFLDMNIKPEHGMLAILTLILLFLFMACSKLLNSIPILHYKYNVYVSTGYGFGLMGMTLFIMMFGEENLEMFSVMGLAHEFFIWIVYYIMFRIEMKNEKIDVYMFINVFKSPIILGILIGLLANFTGVYTYLNANPIGQGIFNTMDYLSNISAPFILISLGYGTEINKNYLGKSFKLILLRAITIISVGIAVKVLLIDNLMPYSLLLDVSYIAFLAMPPMLVLPLLISQIEGEKEHEEIVSSAMGICSILNIIIFILIAFTMPL</sequence>